<evidence type="ECO:0000313" key="2">
    <source>
        <dbReference type="Proteomes" id="UP001303046"/>
    </source>
</evidence>
<sequence>MAGLKNEECRTKFRQRVSIHVEVRTRKKLSDADSFTTSTKKGVLEGSCVVNCNKAAITSESRDRRSLKSGKMKRCSVLDTANGVAVGEAPLPIWRDHFKTLLNREAPCVPEREHIKRAANPAVNEEPPTSRRFWTREMKKIIHSIWIDERIPDSWRHAITIPLHKKLSITDPTNYRGISLLRVICKVLERIIREQLIKHLEETKRDEQAGFRPG</sequence>
<evidence type="ECO:0008006" key="3">
    <source>
        <dbReference type="Google" id="ProtNLM"/>
    </source>
</evidence>
<evidence type="ECO:0000313" key="1">
    <source>
        <dbReference type="EMBL" id="KAK6761224.1"/>
    </source>
</evidence>
<dbReference type="PANTHER" id="PTHR19446">
    <property type="entry name" value="REVERSE TRANSCRIPTASES"/>
    <property type="match status" value="1"/>
</dbReference>
<organism evidence="1 2">
    <name type="scientific">Necator americanus</name>
    <name type="common">Human hookworm</name>
    <dbReference type="NCBI Taxonomy" id="51031"/>
    <lineage>
        <taxon>Eukaryota</taxon>
        <taxon>Metazoa</taxon>
        <taxon>Ecdysozoa</taxon>
        <taxon>Nematoda</taxon>
        <taxon>Chromadorea</taxon>
        <taxon>Rhabditida</taxon>
        <taxon>Rhabditina</taxon>
        <taxon>Rhabditomorpha</taxon>
        <taxon>Strongyloidea</taxon>
        <taxon>Ancylostomatidae</taxon>
        <taxon>Bunostominae</taxon>
        <taxon>Necator</taxon>
    </lineage>
</organism>
<reference evidence="1 2" key="1">
    <citation type="submission" date="2023-08" db="EMBL/GenBank/DDBJ databases">
        <title>A Necator americanus chromosomal reference genome.</title>
        <authorList>
            <person name="Ilik V."/>
            <person name="Petrzelkova K.J."/>
            <person name="Pardy F."/>
            <person name="Fuh T."/>
            <person name="Niatou-Singa F.S."/>
            <person name="Gouil Q."/>
            <person name="Baker L."/>
            <person name="Ritchie M.E."/>
            <person name="Jex A.R."/>
            <person name="Gazzola D."/>
            <person name="Li H."/>
            <person name="Toshio Fujiwara R."/>
            <person name="Zhan B."/>
            <person name="Aroian R.V."/>
            <person name="Pafco B."/>
            <person name="Schwarz E.M."/>
        </authorList>
    </citation>
    <scope>NUCLEOTIDE SEQUENCE [LARGE SCALE GENOMIC DNA]</scope>
    <source>
        <strain evidence="1 2">Aroian</strain>
        <tissue evidence="1">Whole animal</tissue>
    </source>
</reference>
<keyword evidence="2" id="KW-1185">Reference proteome</keyword>
<accession>A0ABR1EEV7</accession>
<gene>
    <name evidence="1" type="primary">Necator_chrX.g22495</name>
    <name evidence="1" type="ORF">RB195_022332</name>
</gene>
<name>A0ABR1EEV7_NECAM</name>
<protein>
    <recommendedName>
        <fullName evidence="3">Reverse transcriptase domain-containing protein</fullName>
    </recommendedName>
</protein>
<dbReference type="Proteomes" id="UP001303046">
    <property type="component" value="Unassembled WGS sequence"/>
</dbReference>
<dbReference type="EMBL" id="JAVFWL010000006">
    <property type="protein sequence ID" value="KAK6761224.1"/>
    <property type="molecule type" value="Genomic_DNA"/>
</dbReference>
<proteinExistence type="predicted"/>
<comment type="caution">
    <text evidence="1">The sequence shown here is derived from an EMBL/GenBank/DDBJ whole genome shotgun (WGS) entry which is preliminary data.</text>
</comment>